<feature type="coiled-coil region" evidence="7">
    <location>
        <begin position="9"/>
        <end position="36"/>
    </location>
</feature>
<dbReference type="GO" id="GO:0046872">
    <property type="term" value="F:metal ion binding"/>
    <property type="evidence" value="ECO:0007669"/>
    <property type="project" value="UniProtKB-KW"/>
</dbReference>
<evidence type="ECO:0000256" key="5">
    <source>
        <dbReference type="ARBA" id="ARBA00022842"/>
    </source>
</evidence>
<evidence type="ECO:0000256" key="6">
    <source>
        <dbReference type="RuleBase" id="RU004466"/>
    </source>
</evidence>
<sequence length="331" mass="37339">MNYRQVSFQEKMLELFEEIKDEMAIVERELQATLQTPDPFLTETSTHLLKAGGKRLRPAFSLLGGKCANFHLERVLPLAVALELIHMATLVHDDVVDAAMTRRGVPTIKARWGNRISTHIGDYLFAQSLILIASYDEPLIPRVLANTSVKMCEGEIQQISGSFDTEQTVKDYFYRINRKTALLIAASCQLGAVACGAPKEIHFALRRYGHNIGMAFQITDDILDLVAEQRQLGKPVGSDLRQGIITLPVIYALEHSPRRERLRTLILSRDKNEEQIQEAITIIQHCGGIKYSIEIAEKYIWKAKGALRNLTSRPAKKILEAIADFISIRKF</sequence>
<dbReference type="Gene3D" id="1.10.600.10">
    <property type="entry name" value="Farnesyl Diphosphate Synthase"/>
    <property type="match status" value="1"/>
</dbReference>
<organism evidence="8 9">
    <name type="scientific">Desulfofundulus thermosubterraneus DSM 16057</name>
    <dbReference type="NCBI Taxonomy" id="1121432"/>
    <lineage>
        <taxon>Bacteria</taxon>
        <taxon>Bacillati</taxon>
        <taxon>Bacillota</taxon>
        <taxon>Clostridia</taxon>
        <taxon>Eubacteriales</taxon>
        <taxon>Peptococcaceae</taxon>
        <taxon>Desulfofundulus</taxon>
    </lineage>
</organism>
<keyword evidence="9" id="KW-1185">Reference proteome</keyword>
<evidence type="ECO:0000256" key="4">
    <source>
        <dbReference type="ARBA" id="ARBA00022723"/>
    </source>
</evidence>
<dbReference type="InterPro" id="IPR033749">
    <property type="entry name" value="Polyprenyl_synt_CS"/>
</dbReference>
<evidence type="ECO:0000313" key="9">
    <source>
        <dbReference type="Proteomes" id="UP000184529"/>
    </source>
</evidence>
<dbReference type="InterPro" id="IPR000092">
    <property type="entry name" value="Polyprenyl_synt"/>
</dbReference>
<protein>
    <submittedName>
        <fullName evidence="8">Heptaprenyl diphosphate synthase</fullName>
    </submittedName>
</protein>
<name>A0A1M6L6U7_9FIRM</name>
<dbReference type="GO" id="GO:0008299">
    <property type="term" value="P:isoprenoid biosynthetic process"/>
    <property type="evidence" value="ECO:0007669"/>
    <property type="project" value="InterPro"/>
</dbReference>
<proteinExistence type="inferred from homology"/>
<keyword evidence="3 6" id="KW-0808">Transferase</keyword>
<keyword evidence="5" id="KW-0460">Magnesium</keyword>
<dbReference type="STRING" id="1121432.SAMN02745219_03064"/>
<reference evidence="9" key="1">
    <citation type="submission" date="2016-11" db="EMBL/GenBank/DDBJ databases">
        <authorList>
            <person name="Varghese N."/>
            <person name="Submissions S."/>
        </authorList>
    </citation>
    <scope>NUCLEOTIDE SEQUENCE [LARGE SCALE GENOMIC DNA]</scope>
    <source>
        <strain evidence="9">DSM 16057</strain>
    </source>
</reference>
<evidence type="ECO:0000256" key="3">
    <source>
        <dbReference type="ARBA" id="ARBA00022679"/>
    </source>
</evidence>
<comment type="cofactor">
    <cofactor evidence="1">
        <name>Mg(2+)</name>
        <dbReference type="ChEBI" id="CHEBI:18420"/>
    </cofactor>
</comment>
<keyword evidence="7" id="KW-0175">Coiled coil</keyword>
<dbReference type="Proteomes" id="UP000184529">
    <property type="component" value="Unassembled WGS sequence"/>
</dbReference>
<dbReference type="Pfam" id="PF00348">
    <property type="entry name" value="polyprenyl_synt"/>
    <property type="match status" value="1"/>
</dbReference>
<evidence type="ECO:0000256" key="2">
    <source>
        <dbReference type="ARBA" id="ARBA00006706"/>
    </source>
</evidence>
<evidence type="ECO:0000256" key="7">
    <source>
        <dbReference type="SAM" id="Coils"/>
    </source>
</evidence>
<dbReference type="CDD" id="cd00685">
    <property type="entry name" value="Trans_IPPS_HT"/>
    <property type="match status" value="1"/>
</dbReference>
<dbReference type="PANTHER" id="PTHR12001">
    <property type="entry name" value="GERANYLGERANYL PYROPHOSPHATE SYNTHASE"/>
    <property type="match status" value="1"/>
</dbReference>
<evidence type="ECO:0000313" key="8">
    <source>
        <dbReference type="EMBL" id="SHJ66900.1"/>
    </source>
</evidence>
<dbReference type="PANTHER" id="PTHR12001:SF69">
    <property type="entry name" value="ALL TRANS-POLYPRENYL-DIPHOSPHATE SYNTHASE PDSS1"/>
    <property type="match status" value="1"/>
</dbReference>
<keyword evidence="4" id="KW-0479">Metal-binding</keyword>
<dbReference type="PROSITE" id="PS00723">
    <property type="entry name" value="POLYPRENYL_SYNTHASE_1"/>
    <property type="match status" value="1"/>
</dbReference>
<evidence type="ECO:0000256" key="1">
    <source>
        <dbReference type="ARBA" id="ARBA00001946"/>
    </source>
</evidence>
<dbReference type="InterPro" id="IPR008949">
    <property type="entry name" value="Isoprenoid_synthase_dom_sf"/>
</dbReference>
<accession>A0A1M6L6U7</accession>
<dbReference type="EMBL" id="FQZM01000048">
    <property type="protein sequence ID" value="SHJ66900.1"/>
    <property type="molecule type" value="Genomic_DNA"/>
</dbReference>
<dbReference type="AlphaFoldDB" id="A0A1M6L6U7"/>
<dbReference type="GO" id="GO:0004659">
    <property type="term" value="F:prenyltransferase activity"/>
    <property type="evidence" value="ECO:0007669"/>
    <property type="project" value="InterPro"/>
</dbReference>
<dbReference type="SUPFAM" id="SSF48576">
    <property type="entry name" value="Terpenoid synthases"/>
    <property type="match status" value="1"/>
</dbReference>
<dbReference type="SFLD" id="SFLDS00005">
    <property type="entry name" value="Isoprenoid_Synthase_Type_I"/>
    <property type="match status" value="1"/>
</dbReference>
<dbReference type="PROSITE" id="PS00444">
    <property type="entry name" value="POLYPRENYL_SYNTHASE_2"/>
    <property type="match status" value="1"/>
</dbReference>
<comment type="similarity">
    <text evidence="2 6">Belongs to the FPP/GGPP synthase family.</text>
</comment>
<gene>
    <name evidence="8" type="ORF">SAMN02745219_03064</name>
</gene>